<proteinExistence type="predicted"/>
<reference evidence="2 3" key="1">
    <citation type="journal article" date="2012" name="J. Bacteriol.">
        <title>Draft Genome Sequence of Plant Growth-Promoting Rhizobium Mesorhizobium amorphae, Isolated from Zinc-Lead Mine Tailings.</title>
        <authorList>
            <person name="Hao X."/>
            <person name="Lin Y."/>
            <person name="Johnstone L."/>
            <person name="Baltrus D.A."/>
            <person name="Miller S.J."/>
            <person name="Wei G."/>
            <person name="Rensing C."/>
        </authorList>
    </citation>
    <scope>NUCLEOTIDE SEQUENCE [LARGE SCALE GENOMIC DNA]</scope>
    <source>
        <strain evidence="2 3">CCNWGS0123</strain>
    </source>
</reference>
<accession>G6YF29</accession>
<dbReference type="Gene3D" id="3.20.20.150">
    <property type="entry name" value="Divalent-metal-dependent TIM barrel enzymes"/>
    <property type="match status" value="1"/>
</dbReference>
<dbReference type="Proteomes" id="UP000002949">
    <property type="component" value="Unassembled WGS sequence"/>
</dbReference>
<gene>
    <name evidence="2" type="ORF">MEA186_22871</name>
</gene>
<feature type="domain" description="Xylose isomerase-like TIM barrel" evidence="1">
    <location>
        <begin position="26"/>
        <end position="246"/>
    </location>
</feature>
<organism evidence="2 3">
    <name type="scientific">Mesorhizobium amorphae CCNWGS0123</name>
    <dbReference type="NCBI Taxonomy" id="1082933"/>
    <lineage>
        <taxon>Bacteria</taxon>
        <taxon>Pseudomonadati</taxon>
        <taxon>Pseudomonadota</taxon>
        <taxon>Alphaproteobacteria</taxon>
        <taxon>Hyphomicrobiales</taxon>
        <taxon>Phyllobacteriaceae</taxon>
        <taxon>Mesorhizobium</taxon>
    </lineage>
</organism>
<evidence type="ECO:0000313" key="3">
    <source>
        <dbReference type="Proteomes" id="UP000002949"/>
    </source>
</evidence>
<dbReference type="SUPFAM" id="SSF51658">
    <property type="entry name" value="Xylose isomerase-like"/>
    <property type="match status" value="1"/>
</dbReference>
<dbReference type="InterPro" id="IPR013022">
    <property type="entry name" value="Xyl_isomerase-like_TIM-brl"/>
</dbReference>
<dbReference type="RefSeq" id="WP_006204269.1">
    <property type="nucleotide sequence ID" value="NZ_AGSN01000150.1"/>
</dbReference>
<dbReference type="eggNOG" id="COG1082">
    <property type="taxonomic scope" value="Bacteria"/>
</dbReference>
<dbReference type="EMBL" id="AGSN01000150">
    <property type="protein sequence ID" value="EHH09643.1"/>
    <property type="molecule type" value="Genomic_DNA"/>
</dbReference>
<dbReference type="PANTHER" id="PTHR12110:SF41">
    <property type="entry name" value="INOSOSE DEHYDRATASE"/>
    <property type="match status" value="1"/>
</dbReference>
<evidence type="ECO:0000313" key="2">
    <source>
        <dbReference type="EMBL" id="EHH09643.1"/>
    </source>
</evidence>
<sequence length="318" mass="34452">MRRLGIHSFVWTGGGTQAMLEEAMENSAACGYQLIEFAYLRPEKFDLDRLAGKAKALGLEIAVTMGLPPGADVSSEDAAVVKAGEDLLAGAVAAVRDIGGTKLGGILYSAHTKYSTMPSDRGRKNSIAAIARTAEAAKAAGVDLVLEVVNRFETNLLNTAAQGLDFIKATGSDHVRLHLDTFHMNIEEANPAAAIRLAGDKIGYFHIGESNRGYLGDGVIDFDRIFDALLDIGYERDITFESFSSAVVDEGLSLACAIWRDTWTENMPLAKHAKAFIDLKMQEAVRRRTTNARPLVAARLSGVYQMTACDRLQLADRR</sequence>
<protein>
    <submittedName>
        <fullName evidence="2">Epimerase protein</fullName>
    </submittedName>
</protein>
<dbReference type="InterPro" id="IPR036237">
    <property type="entry name" value="Xyl_isomerase-like_sf"/>
</dbReference>
<keyword evidence="3" id="KW-1185">Reference proteome</keyword>
<dbReference type="PANTHER" id="PTHR12110">
    <property type="entry name" value="HYDROXYPYRUVATE ISOMERASE"/>
    <property type="match status" value="1"/>
</dbReference>
<dbReference type="InterPro" id="IPR050312">
    <property type="entry name" value="IolE/XylAMocC-like"/>
</dbReference>
<dbReference type="AlphaFoldDB" id="G6YF29"/>
<dbReference type="PATRIC" id="fig|1082933.3.peg.4459"/>
<evidence type="ECO:0000259" key="1">
    <source>
        <dbReference type="Pfam" id="PF01261"/>
    </source>
</evidence>
<name>G6YF29_9HYPH</name>
<dbReference type="Pfam" id="PF01261">
    <property type="entry name" value="AP_endonuc_2"/>
    <property type="match status" value="1"/>
</dbReference>